<dbReference type="KEGG" id="mmuc:C1S78_001865"/>
<sequence length="227" mass="23726">MAMLVVSSGVCGIAHSEVCIKKLGGDVSWCPSSGSVTNLNDKWVVALTPIGLTPQPTQGDSGQSLVGNVISGRSNGRALLEAPGGSATVYGPTRVDYDGWWTVALQAGTALCNASKLCSFLQAALDVFITCIEGAAQTLYTTTAAMPTPSEIESYVETASACIATVKAMNAKWRALENKRLLTDAEATSASEELLKKLSTDSGIERMPKPTSIAEELAQVLAKVGKR</sequence>
<dbReference type="EMBL" id="CP062008">
    <property type="protein sequence ID" value="QPG69808.1"/>
    <property type="molecule type" value="Genomic_DNA"/>
</dbReference>
<accession>A0A8E4R8T5</accession>
<dbReference type="GeneID" id="76723628"/>
<gene>
    <name evidence="1" type="ORF">C1S78_001865</name>
</gene>
<evidence type="ECO:0000313" key="2">
    <source>
        <dbReference type="Proteomes" id="UP000309231"/>
    </source>
</evidence>
<evidence type="ECO:0000313" key="1">
    <source>
        <dbReference type="EMBL" id="QPG69808.1"/>
    </source>
</evidence>
<keyword evidence="2" id="KW-1185">Reference proteome</keyword>
<name>A0A8E4R8T5_MYCMU</name>
<reference evidence="1 2" key="1">
    <citation type="journal article" date="2019" name="BMC Evol. Biol.">
        <title>Comparative genomics of Mycobacterium mucogenicum and Mycobacterium neoaurum clade members emphasizing tRNA and non-coding RNA.</title>
        <authorList>
            <person name="Behra P.R.K."/>
            <person name="Pettersson B.M.F."/>
            <person name="Das S."/>
            <person name="Dasgupta S."/>
            <person name="Kirsebom L.A."/>
        </authorList>
    </citation>
    <scope>NUCLEOTIDE SEQUENCE [LARGE SCALE GENOMIC DNA]</scope>
    <source>
        <strain evidence="1 2">DSM 44124</strain>
    </source>
</reference>
<dbReference type="Proteomes" id="UP000309231">
    <property type="component" value="Chromosome"/>
</dbReference>
<proteinExistence type="predicted"/>
<organism evidence="1 2">
    <name type="scientific">Mycolicibacterium mucogenicum DSM 44124</name>
    <dbReference type="NCBI Taxonomy" id="1226753"/>
    <lineage>
        <taxon>Bacteria</taxon>
        <taxon>Bacillati</taxon>
        <taxon>Actinomycetota</taxon>
        <taxon>Actinomycetes</taxon>
        <taxon>Mycobacteriales</taxon>
        <taxon>Mycobacteriaceae</taxon>
        <taxon>Mycolicibacterium</taxon>
    </lineage>
</organism>
<protein>
    <submittedName>
        <fullName evidence="1">Uncharacterized protein</fullName>
    </submittedName>
</protein>
<reference evidence="1 2" key="2">
    <citation type="journal article" date="2019" name="Sci. Rep.">
        <title>Insight into the biology of Mycobacterium mucogenicum and Mycobacterium neoaurum clade members.</title>
        <authorList>
            <person name="Behra P.R.K."/>
            <person name="Pettersson B.M.F."/>
            <person name="Ramesh M."/>
            <person name="Dasgupta S."/>
            <person name="Kirsebom L.A."/>
        </authorList>
    </citation>
    <scope>NUCLEOTIDE SEQUENCE [LARGE SCALE GENOMIC DNA]</scope>
    <source>
        <strain evidence="1 2">DSM 44124</strain>
    </source>
</reference>
<dbReference type="RefSeq" id="WP_053854697.1">
    <property type="nucleotide sequence ID" value="NZ_ANBS01000010.1"/>
</dbReference>
<dbReference type="AlphaFoldDB" id="A0A8E4R8T5"/>